<evidence type="ECO:0000313" key="4">
    <source>
        <dbReference type="Proteomes" id="UP000319143"/>
    </source>
</evidence>
<dbReference type="PROSITE" id="PS50222">
    <property type="entry name" value="EF_HAND_2"/>
    <property type="match status" value="1"/>
</dbReference>
<proteinExistence type="predicted"/>
<dbReference type="Proteomes" id="UP000319143">
    <property type="component" value="Unassembled WGS sequence"/>
</dbReference>
<dbReference type="GO" id="GO:0005509">
    <property type="term" value="F:calcium ion binding"/>
    <property type="evidence" value="ECO:0007669"/>
    <property type="project" value="InterPro"/>
</dbReference>
<evidence type="ECO:0000313" key="3">
    <source>
        <dbReference type="EMBL" id="TWU32503.1"/>
    </source>
</evidence>
<dbReference type="PROSITE" id="PS00018">
    <property type="entry name" value="EF_HAND_1"/>
    <property type="match status" value="1"/>
</dbReference>
<gene>
    <name evidence="3" type="ORF">Poly41_54810</name>
</gene>
<feature type="region of interest" description="Disordered" evidence="1">
    <location>
        <begin position="96"/>
        <end position="157"/>
    </location>
</feature>
<feature type="compositionally biased region" description="Gly residues" evidence="1">
    <location>
        <begin position="57"/>
        <end position="67"/>
    </location>
</feature>
<accession>A0A5C6D5S4</accession>
<dbReference type="InterPro" id="IPR018247">
    <property type="entry name" value="EF_Hand_1_Ca_BS"/>
</dbReference>
<dbReference type="InterPro" id="IPR002048">
    <property type="entry name" value="EF_hand_dom"/>
</dbReference>
<reference evidence="3 4" key="1">
    <citation type="submission" date="2019-02" db="EMBL/GenBank/DDBJ databases">
        <title>Deep-cultivation of Planctomycetes and their phenomic and genomic characterization uncovers novel biology.</title>
        <authorList>
            <person name="Wiegand S."/>
            <person name="Jogler M."/>
            <person name="Boedeker C."/>
            <person name="Pinto D."/>
            <person name="Vollmers J."/>
            <person name="Rivas-Marin E."/>
            <person name="Kohn T."/>
            <person name="Peeters S.H."/>
            <person name="Heuer A."/>
            <person name="Rast P."/>
            <person name="Oberbeckmann S."/>
            <person name="Bunk B."/>
            <person name="Jeske O."/>
            <person name="Meyerdierks A."/>
            <person name="Storesund J.E."/>
            <person name="Kallscheuer N."/>
            <person name="Luecker S."/>
            <person name="Lage O.M."/>
            <person name="Pohl T."/>
            <person name="Merkel B.J."/>
            <person name="Hornburger P."/>
            <person name="Mueller R.-W."/>
            <person name="Bruemmer F."/>
            <person name="Labrenz M."/>
            <person name="Spormann A.M."/>
            <person name="Op Den Camp H."/>
            <person name="Overmann J."/>
            <person name="Amann R."/>
            <person name="Jetten M.S.M."/>
            <person name="Mascher T."/>
            <person name="Medema M.H."/>
            <person name="Devos D.P."/>
            <person name="Kaster A.-K."/>
            <person name="Ovreas L."/>
            <person name="Rohde M."/>
            <person name="Galperin M.Y."/>
            <person name="Jogler C."/>
        </authorList>
    </citation>
    <scope>NUCLEOTIDE SEQUENCE [LARGE SCALE GENOMIC DNA]</scope>
    <source>
        <strain evidence="3 4">Poly41</strain>
    </source>
</reference>
<name>A0A5C6D5S4_9BACT</name>
<protein>
    <recommendedName>
        <fullName evidence="2">EF-hand domain-containing protein</fullName>
    </recommendedName>
</protein>
<evidence type="ECO:0000256" key="1">
    <source>
        <dbReference type="SAM" id="MobiDB-lite"/>
    </source>
</evidence>
<feature type="domain" description="EF-hand" evidence="2">
    <location>
        <begin position="71"/>
        <end position="106"/>
    </location>
</feature>
<feature type="compositionally biased region" description="Gly residues" evidence="1">
    <location>
        <begin position="109"/>
        <end position="149"/>
    </location>
</feature>
<feature type="region of interest" description="Disordered" evidence="1">
    <location>
        <begin position="48"/>
        <end position="69"/>
    </location>
</feature>
<organism evidence="3 4">
    <name type="scientific">Novipirellula artificiosorum</name>
    <dbReference type="NCBI Taxonomy" id="2528016"/>
    <lineage>
        <taxon>Bacteria</taxon>
        <taxon>Pseudomonadati</taxon>
        <taxon>Planctomycetota</taxon>
        <taxon>Planctomycetia</taxon>
        <taxon>Pirellulales</taxon>
        <taxon>Pirellulaceae</taxon>
        <taxon>Novipirellula</taxon>
    </lineage>
</organism>
<comment type="caution">
    <text evidence="3">The sequence shown here is derived from an EMBL/GenBank/DDBJ whole genome shotgun (WGS) entry which is preliminary data.</text>
</comment>
<evidence type="ECO:0000259" key="2">
    <source>
        <dbReference type="PROSITE" id="PS50222"/>
    </source>
</evidence>
<keyword evidence="4" id="KW-1185">Reference proteome</keyword>
<sequence>MTTRHNHSFEQALRQIVELDRGLLAKSLVRGAALAAVLAMTTITQADDQADQKGKGRGGAVRGGRGGPIEDTATIAARMIMEFDKNGDKSLNQGELAEAIKAAHQRGMQGAGGGRGKAGGAAAGGKGQRGAAAGGAADGGKGSGGGAAGGKRRGRAN</sequence>
<dbReference type="RefSeq" id="WP_197231633.1">
    <property type="nucleotide sequence ID" value="NZ_SJPV01000012.1"/>
</dbReference>
<dbReference type="EMBL" id="SJPV01000012">
    <property type="protein sequence ID" value="TWU32503.1"/>
    <property type="molecule type" value="Genomic_DNA"/>
</dbReference>
<dbReference type="AlphaFoldDB" id="A0A5C6D5S4"/>